<comment type="caution">
    <text evidence="1">The sequence shown here is derived from an EMBL/GenBank/DDBJ whole genome shotgun (WGS) entry which is preliminary data.</text>
</comment>
<dbReference type="Proteomes" id="UP000029228">
    <property type="component" value="Unassembled WGS sequence"/>
</dbReference>
<reference evidence="1 2" key="2">
    <citation type="submission" date="2014-09" db="EMBL/GenBank/DDBJ databases">
        <authorList>
            <consortium name="NBRP consortium"/>
            <person name="Sawabe T."/>
            <person name="Meirelles P."/>
            <person name="Nakanishi M."/>
            <person name="Sayaka M."/>
            <person name="Hattori M."/>
            <person name="Ohkuma M."/>
        </authorList>
    </citation>
    <scope>NUCLEOTIDE SEQUENCE [LARGE SCALE GENOMIC DNA]</scope>
    <source>
        <strain evidence="2">JCM19235</strain>
    </source>
</reference>
<dbReference type="PRINTS" id="PR00702">
    <property type="entry name" value="ACRIFLAVINRP"/>
</dbReference>
<dbReference type="Gene3D" id="3.30.2090.10">
    <property type="entry name" value="Multidrug efflux transporter AcrB TolC docking domain, DN and DC subdomains"/>
    <property type="match status" value="1"/>
</dbReference>
<dbReference type="InterPro" id="IPR001036">
    <property type="entry name" value="Acrflvin-R"/>
</dbReference>
<reference evidence="1 2" key="1">
    <citation type="submission" date="2014-09" db="EMBL/GenBank/DDBJ databases">
        <title>Vibrio maritimus JCM 19235. (C45) whole genome shotgun sequence.</title>
        <authorList>
            <person name="Sawabe T."/>
            <person name="Meirelles P."/>
            <person name="Nakanishi M."/>
            <person name="Sayaka M."/>
            <person name="Hattori M."/>
            <person name="Ohkuma M."/>
        </authorList>
    </citation>
    <scope>NUCLEOTIDE SEQUENCE [LARGE SCALE GENOMIC DNA]</scope>
    <source>
        <strain evidence="2">JCM19235</strain>
    </source>
</reference>
<dbReference type="EMBL" id="BBMR01000002">
    <property type="protein sequence ID" value="GAL17604.1"/>
    <property type="molecule type" value="Genomic_DNA"/>
</dbReference>
<dbReference type="STRING" id="990268.JCM19235_6157"/>
<dbReference type="Gene3D" id="1.20.1640.10">
    <property type="entry name" value="Multidrug efflux transporter AcrB transmembrane domain"/>
    <property type="match status" value="1"/>
</dbReference>
<evidence type="ECO:0000313" key="1">
    <source>
        <dbReference type="EMBL" id="GAL17604.1"/>
    </source>
</evidence>
<dbReference type="AlphaFoldDB" id="A0A090RTS2"/>
<dbReference type="GO" id="GO:0005886">
    <property type="term" value="C:plasma membrane"/>
    <property type="evidence" value="ECO:0007669"/>
    <property type="project" value="TreeGrafter"/>
</dbReference>
<dbReference type="SUPFAM" id="SSF82714">
    <property type="entry name" value="Multidrug efflux transporter AcrB TolC docking domain, DN and DC subdomains"/>
    <property type="match status" value="1"/>
</dbReference>
<dbReference type="Pfam" id="PF00873">
    <property type="entry name" value="ACR_tran"/>
    <property type="match status" value="1"/>
</dbReference>
<dbReference type="InterPro" id="IPR027463">
    <property type="entry name" value="AcrB_DN_DC_subdom"/>
</dbReference>
<dbReference type="SUPFAM" id="SSF82693">
    <property type="entry name" value="Multidrug efflux transporter AcrB pore domain, PN1, PN2, PC1 and PC2 subdomains"/>
    <property type="match status" value="2"/>
</dbReference>
<dbReference type="Gene3D" id="3.30.70.1430">
    <property type="entry name" value="Multidrug efflux transporter AcrB pore domain"/>
    <property type="match status" value="1"/>
</dbReference>
<keyword evidence="2" id="KW-1185">Reference proteome</keyword>
<gene>
    <name evidence="1" type="ORF">JCM19235_6157</name>
</gene>
<name>A0A090RTS2_9VIBR</name>
<organism evidence="1 2">
    <name type="scientific">Vibrio maritimus</name>
    <dbReference type="NCBI Taxonomy" id="990268"/>
    <lineage>
        <taxon>Bacteria</taxon>
        <taxon>Pseudomonadati</taxon>
        <taxon>Pseudomonadota</taxon>
        <taxon>Gammaproteobacteria</taxon>
        <taxon>Vibrionales</taxon>
        <taxon>Vibrionaceae</taxon>
        <taxon>Vibrio</taxon>
    </lineage>
</organism>
<dbReference type="GO" id="GO:0042910">
    <property type="term" value="F:xenobiotic transmembrane transporter activity"/>
    <property type="evidence" value="ECO:0007669"/>
    <property type="project" value="TreeGrafter"/>
</dbReference>
<proteinExistence type="predicted"/>
<sequence>MFKMFIERPKFAIVIALLISLIGAISAANSPIGRYPDVAPVTVEVRTFMDGASADVMAKSVAPEIEKQVNGVAGMEYMKSTSGADGTYTLEVVFESGTDSDKAVNLVQNRVNLALPELPGDVMRNGVKVEKLSNGLMLGISITDPSGNASAIDISAFAGGPLKEKIQRINGVSKIDVLGEKKYSIRVWLNPDKMKYYSINVNEINDAIATQNKIASAGSLVDDKLEFPITVEAG</sequence>
<dbReference type="Gene3D" id="3.30.70.1320">
    <property type="entry name" value="Multidrug efflux transporter AcrB pore domain like"/>
    <property type="match status" value="1"/>
</dbReference>
<evidence type="ECO:0000313" key="2">
    <source>
        <dbReference type="Proteomes" id="UP000029228"/>
    </source>
</evidence>
<protein>
    <submittedName>
        <fullName evidence="1">RND multidrug efflux transporter</fullName>
    </submittedName>
</protein>
<dbReference type="PANTHER" id="PTHR32063">
    <property type="match status" value="1"/>
</dbReference>
<dbReference type="PANTHER" id="PTHR32063:SF76">
    <property type="entry name" value="EFFLUX PUMP MEMBRANE TRANSPORTER"/>
    <property type="match status" value="1"/>
</dbReference>
<accession>A0A090RTS2</accession>